<organism evidence="2 3">
    <name type="scientific">Xylaria bambusicola</name>
    <dbReference type="NCBI Taxonomy" id="326684"/>
    <lineage>
        <taxon>Eukaryota</taxon>
        <taxon>Fungi</taxon>
        <taxon>Dikarya</taxon>
        <taxon>Ascomycota</taxon>
        <taxon>Pezizomycotina</taxon>
        <taxon>Sordariomycetes</taxon>
        <taxon>Xylariomycetidae</taxon>
        <taxon>Xylariales</taxon>
        <taxon>Xylariaceae</taxon>
        <taxon>Xylaria</taxon>
    </lineage>
</organism>
<name>A0AAN7V1R5_9PEZI</name>
<feature type="compositionally biased region" description="Low complexity" evidence="1">
    <location>
        <begin position="148"/>
        <end position="163"/>
    </location>
</feature>
<feature type="compositionally biased region" description="Low complexity" evidence="1">
    <location>
        <begin position="542"/>
        <end position="553"/>
    </location>
</feature>
<feature type="compositionally biased region" description="Basic and acidic residues" evidence="1">
    <location>
        <begin position="588"/>
        <end position="601"/>
    </location>
</feature>
<evidence type="ECO:0000313" key="2">
    <source>
        <dbReference type="EMBL" id="KAK5632719.1"/>
    </source>
</evidence>
<feature type="compositionally biased region" description="Polar residues" evidence="1">
    <location>
        <begin position="554"/>
        <end position="563"/>
    </location>
</feature>
<feature type="region of interest" description="Disordered" evidence="1">
    <location>
        <begin position="99"/>
        <end position="170"/>
    </location>
</feature>
<accession>A0AAN7V1R5</accession>
<feature type="region of interest" description="Disordered" evidence="1">
    <location>
        <begin position="307"/>
        <end position="654"/>
    </location>
</feature>
<dbReference type="AlphaFoldDB" id="A0AAN7V1R5"/>
<sequence length="714" mass="77925">MQAFGLTLNNNMIEDMIKCVQNGQNVEITLGGTPSLHYGSQETKVSATPESLDYDLYLTDLADAGTKTQRLLHPTMSIFKKPPQSLSAKKATKVTAKYASRASSSGADSDLDTRAGAHTQKSGKGSKFVNGGPKGAKNLPTGRSAMASVLSSTTRSLPTSPALNGVSSPNPAFSASQQILEKNKGQRTVLVHELAVRDQSYEYLKNVWTGADSDLKSTVEKVADFNKTTEKWSLKKPYWKELDVWNYDYKNPTDRQSAIDGAIKAYDKQRMMLSDSAWERLLPQEDRGKNIVLSKLQASIAKQSTIPPAPKIAVQKAEDGNKSDIDSSKAKGEAMSRSASQPTSNKPKKISEREAQTKRLLSSNPKKPAPKKQVSKVKAAEEKGKRVLSEEFVYDTDTSAEDVPSSQNTAPAPKSRLPPKPTEKPIEKQIEKPVEKRSEKPAGKMGERSKEPPALKPKPKPVVRAPRAPAKALGVTNKSPQKRSREDEDSSSSSGAPLSKRIKPKNLPKPAMEPKSIKHRASDASQNSRGTNSTITSTFTMKSKNTSPTKSSPLATSPPTNASDLEERPSSQRLLNRVQQHPAQPLRNGERERERGRDRGRVHGPTNSMSTSTSATSSAPSAAVASKKRKDRESVEEESPDTTPTPPSKKPRISREVLAQALKFTKCYEVYEALHYEIAALKSPPDDKLASLVEMRDRLVDMKREIQQAAAASA</sequence>
<feature type="compositionally biased region" description="Polar residues" evidence="1">
    <location>
        <begin position="571"/>
        <end position="582"/>
    </location>
</feature>
<feature type="compositionally biased region" description="Polar residues" evidence="1">
    <location>
        <begin position="523"/>
        <end position="541"/>
    </location>
</feature>
<dbReference type="InterPro" id="IPR036390">
    <property type="entry name" value="WH_DNA-bd_sf"/>
</dbReference>
<keyword evidence="3" id="KW-1185">Reference proteome</keyword>
<gene>
    <name evidence="2" type="ORF">RRF57_008433</name>
</gene>
<dbReference type="SUPFAM" id="SSF46785">
    <property type="entry name" value="Winged helix' DNA-binding domain"/>
    <property type="match status" value="1"/>
</dbReference>
<dbReference type="EMBL" id="JAWHQM010000026">
    <property type="protein sequence ID" value="KAK5632719.1"/>
    <property type="molecule type" value="Genomic_DNA"/>
</dbReference>
<evidence type="ECO:0000256" key="1">
    <source>
        <dbReference type="SAM" id="MobiDB-lite"/>
    </source>
</evidence>
<protein>
    <submittedName>
        <fullName evidence="2">Uncharacterized protein</fullName>
    </submittedName>
</protein>
<feature type="compositionally biased region" description="Basic and acidic residues" evidence="1">
    <location>
        <begin position="421"/>
        <end position="453"/>
    </location>
</feature>
<dbReference type="Proteomes" id="UP001305414">
    <property type="component" value="Unassembled WGS sequence"/>
</dbReference>
<feature type="compositionally biased region" description="Low complexity" evidence="1">
    <location>
        <begin position="99"/>
        <end position="108"/>
    </location>
</feature>
<reference evidence="2 3" key="1">
    <citation type="submission" date="2023-10" db="EMBL/GenBank/DDBJ databases">
        <title>Draft genome sequence of Xylaria bambusicola isolate GMP-LS, the root and basal stem rot pathogen of sugarcane in Indonesia.</title>
        <authorList>
            <person name="Selvaraj P."/>
            <person name="Muralishankar V."/>
            <person name="Muruganantham S."/>
            <person name="Sp S."/>
            <person name="Haryani S."/>
            <person name="Lau K.J.X."/>
            <person name="Naqvi N.I."/>
        </authorList>
    </citation>
    <scope>NUCLEOTIDE SEQUENCE [LARGE SCALE GENOMIC DNA]</scope>
    <source>
        <strain evidence="2">GMP-LS</strain>
    </source>
</reference>
<proteinExistence type="predicted"/>
<feature type="compositionally biased region" description="Low complexity" evidence="1">
    <location>
        <begin position="462"/>
        <end position="473"/>
    </location>
</feature>
<feature type="compositionally biased region" description="Basic and acidic residues" evidence="1">
    <location>
        <begin position="316"/>
        <end position="334"/>
    </location>
</feature>
<evidence type="ECO:0000313" key="3">
    <source>
        <dbReference type="Proteomes" id="UP001305414"/>
    </source>
</evidence>
<feature type="compositionally biased region" description="Basic and acidic residues" evidence="1">
    <location>
        <begin position="378"/>
        <end position="389"/>
    </location>
</feature>
<comment type="caution">
    <text evidence="2">The sequence shown here is derived from an EMBL/GenBank/DDBJ whole genome shotgun (WGS) entry which is preliminary data.</text>
</comment>
<feature type="compositionally biased region" description="Low complexity" evidence="1">
    <location>
        <begin position="606"/>
        <end position="625"/>
    </location>
</feature>